<evidence type="ECO:0000313" key="1">
    <source>
        <dbReference type="EMBL" id="KZP21895.1"/>
    </source>
</evidence>
<organism evidence="1 2">
    <name type="scientific">Athelia psychrophila</name>
    <dbReference type="NCBI Taxonomy" id="1759441"/>
    <lineage>
        <taxon>Eukaryota</taxon>
        <taxon>Fungi</taxon>
        <taxon>Dikarya</taxon>
        <taxon>Basidiomycota</taxon>
        <taxon>Agaricomycotina</taxon>
        <taxon>Agaricomycetes</taxon>
        <taxon>Agaricomycetidae</taxon>
        <taxon>Atheliales</taxon>
        <taxon>Atheliaceae</taxon>
        <taxon>Athelia</taxon>
    </lineage>
</organism>
<keyword evidence="2" id="KW-1185">Reference proteome</keyword>
<sequence length="217" mass="25228">MEGRVVSRARWSLDRGRSTTREHWTFRHSPKPKTIETCREQHTAYGYNQFEGRKSLTGARYCRSTVRLTHEDGKSVGGSGKTRAMIEYVWNAEVCHKSVNAVVRADPRGNSAMHHHESVLCLRERCHIHIFLLGPRWATAVHHIITYIQSLTLNADHHRSGLFFGFREFSAVSSNNIRDWEMNLGDYLRRHVQEKACQTYSFHSYSDFTHQRGKEIT</sequence>
<evidence type="ECO:0000313" key="2">
    <source>
        <dbReference type="Proteomes" id="UP000076532"/>
    </source>
</evidence>
<dbReference type="EMBL" id="KV417544">
    <property type="protein sequence ID" value="KZP21895.1"/>
    <property type="molecule type" value="Genomic_DNA"/>
</dbReference>
<name>A0A166KGV9_9AGAM</name>
<dbReference type="Proteomes" id="UP000076532">
    <property type="component" value="Unassembled WGS sequence"/>
</dbReference>
<reference evidence="1 2" key="1">
    <citation type="journal article" date="2016" name="Mol. Biol. Evol.">
        <title>Comparative Genomics of Early-Diverging Mushroom-Forming Fungi Provides Insights into the Origins of Lignocellulose Decay Capabilities.</title>
        <authorList>
            <person name="Nagy L.G."/>
            <person name="Riley R."/>
            <person name="Tritt A."/>
            <person name="Adam C."/>
            <person name="Daum C."/>
            <person name="Floudas D."/>
            <person name="Sun H."/>
            <person name="Yadav J.S."/>
            <person name="Pangilinan J."/>
            <person name="Larsson K.H."/>
            <person name="Matsuura K."/>
            <person name="Barry K."/>
            <person name="Labutti K."/>
            <person name="Kuo R."/>
            <person name="Ohm R.A."/>
            <person name="Bhattacharya S.S."/>
            <person name="Shirouzu T."/>
            <person name="Yoshinaga Y."/>
            <person name="Martin F.M."/>
            <person name="Grigoriev I.V."/>
            <person name="Hibbett D.S."/>
        </authorList>
    </citation>
    <scope>NUCLEOTIDE SEQUENCE [LARGE SCALE GENOMIC DNA]</scope>
    <source>
        <strain evidence="1 2">CBS 109695</strain>
    </source>
</reference>
<proteinExistence type="predicted"/>
<dbReference type="AlphaFoldDB" id="A0A166KGV9"/>
<accession>A0A166KGV9</accession>
<protein>
    <submittedName>
        <fullName evidence="1">Uncharacterized protein</fullName>
    </submittedName>
</protein>
<gene>
    <name evidence="1" type="ORF">FIBSPDRAFT_498493</name>
</gene>